<keyword evidence="2" id="KW-1185">Reference proteome</keyword>
<evidence type="ECO:0000313" key="1">
    <source>
        <dbReference type="EMBL" id="TEB13468.1"/>
    </source>
</evidence>
<reference evidence="1 2" key="1">
    <citation type="journal article" date="2018" name="Environ. Microbiol.">
        <title>Novel energy conservation strategies and behaviour of Pelotomaculum schinkii driving syntrophic propionate catabolism.</title>
        <authorList>
            <person name="Hidalgo-Ahumada C.A.P."/>
            <person name="Nobu M.K."/>
            <person name="Narihiro T."/>
            <person name="Tamaki H."/>
            <person name="Liu W.T."/>
            <person name="Kamagata Y."/>
            <person name="Stams A.J.M."/>
            <person name="Imachi H."/>
            <person name="Sousa D.Z."/>
        </authorList>
    </citation>
    <scope>NUCLEOTIDE SEQUENCE [LARGE SCALE GENOMIC DNA]</scope>
    <source>
        <strain evidence="1 2">MGP</strain>
    </source>
</reference>
<sequence>MFPKSIALEAYNRSGRRCECKCSYHNHGQKCQNILIWNRRGFNGSGGWEVHPIDNNGLVSLDNCEILCKSCFRLVKKIKNKDLANPGLCSMRPALKNSISTTTTTGL</sequence>
<evidence type="ECO:0000313" key="2">
    <source>
        <dbReference type="Proteomes" id="UP000297597"/>
    </source>
</evidence>
<dbReference type="Proteomes" id="UP000297597">
    <property type="component" value="Unassembled WGS sequence"/>
</dbReference>
<accession>A0A4Y7RWT4</accession>
<evidence type="ECO:0008006" key="3">
    <source>
        <dbReference type="Google" id="ProtNLM"/>
    </source>
</evidence>
<gene>
    <name evidence="1" type="ORF">Pmgp_00362</name>
</gene>
<proteinExistence type="predicted"/>
<dbReference type="EMBL" id="QFFZ01000002">
    <property type="protein sequence ID" value="TEB13468.1"/>
    <property type="molecule type" value="Genomic_DNA"/>
</dbReference>
<comment type="caution">
    <text evidence="1">The sequence shown here is derived from an EMBL/GenBank/DDBJ whole genome shotgun (WGS) entry which is preliminary data.</text>
</comment>
<protein>
    <recommendedName>
        <fullName evidence="3">HNH domain-containing protein</fullName>
    </recommendedName>
</protein>
<dbReference type="AlphaFoldDB" id="A0A4Y7RWT4"/>
<name>A0A4Y7RWT4_9FIRM</name>
<organism evidence="1 2">
    <name type="scientific">Pelotomaculum propionicicum</name>
    <dbReference type="NCBI Taxonomy" id="258475"/>
    <lineage>
        <taxon>Bacteria</taxon>
        <taxon>Bacillati</taxon>
        <taxon>Bacillota</taxon>
        <taxon>Clostridia</taxon>
        <taxon>Eubacteriales</taxon>
        <taxon>Desulfotomaculaceae</taxon>
        <taxon>Pelotomaculum</taxon>
    </lineage>
</organism>